<dbReference type="Proteomes" id="UP000292235">
    <property type="component" value="Chromosome"/>
</dbReference>
<keyword evidence="2" id="KW-1185">Reference proteome</keyword>
<protein>
    <submittedName>
        <fullName evidence="1">Uncharacterized protein</fullName>
    </submittedName>
</protein>
<sequence length="94" mass="9862">MITIFQLGSLAVSGGSVAMSWGTLRGCATRAEFREAGVLGDLCTAAQTRPGTGRERYHARLARMANVSRLESKPAAGTQRLMGVVGECPRGIPA</sequence>
<reference evidence="1 2" key="1">
    <citation type="submission" date="2019-02" db="EMBL/GenBank/DDBJ databases">
        <authorList>
            <person name="Khodamoradi S."/>
            <person name="Hahnke R.L."/>
            <person name="Kaempfer P."/>
            <person name="Schumann P."/>
            <person name="Rohde M."/>
            <person name="Steinert M."/>
            <person name="Luzhetskyy A."/>
            <person name="Wink J."/>
            <person name="Ruckert C."/>
        </authorList>
    </citation>
    <scope>NUCLEOTIDE SEQUENCE [LARGE SCALE GENOMIC DNA]</scope>
    <source>
        <strain evidence="1 2">M2</strain>
    </source>
</reference>
<evidence type="ECO:0000313" key="1">
    <source>
        <dbReference type="EMBL" id="QBI52646.1"/>
    </source>
</evidence>
<organism evidence="1 2">
    <name type="scientific">Streptomonospora litoralis</name>
    <dbReference type="NCBI Taxonomy" id="2498135"/>
    <lineage>
        <taxon>Bacteria</taxon>
        <taxon>Bacillati</taxon>
        <taxon>Actinomycetota</taxon>
        <taxon>Actinomycetes</taxon>
        <taxon>Streptosporangiales</taxon>
        <taxon>Nocardiopsidaceae</taxon>
        <taxon>Streptomonospora</taxon>
    </lineage>
</organism>
<evidence type="ECO:0000313" key="2">
    <source>
        <dbReference type="Proteomes" id="UP000292235"/>
    </source>
</evidence>
<dbReference type="AlphaFoldDB" id="A0A4P6PWN3"/>
<name>A0A4P6PWN3_9ACTN</name>
<gene>
    <name evidence="1" type="ORF">EKD16_04180</name>
</gene>
<dbReference type="KEGG" id="strr:EKD16_04180"/>
<dbReference type="EMBL" id="CP036455">
    <property type="protein sequence ID" value="QBI52646.1"/>
    <property type="molecule type" value="Genomic_DNA"/>
</dbReference>
<proteinExistence type="predicted"/>
<accession>A0A4P6PWN3</accession>